<keyword evidence="5" id="KW-1185">Reference proteome</keyword>
<dbReference type="Pfam" id="PF03099">
    <property type="entry name" value="BPL_LplA_LipB"/>
    <property type="match status" value="1"/>
</dbReference>
<dbReference type="RefSeq" id="XP_067544175.1">
    <property type="nucleotide sequence ID" value="XM_067688078.1"/>
</dbReference>
<protein>
    <submittedName>
        <fullName evidence="4">BirA family transcriptional regulator</fullName>
    </submittedName>
</protein>
<evidence type="ECO:0000256" key="2">
    <source>
        <dbReference type="ARBA" id="ARBA00022598"/>
    </source>
</evidence>
<keyword evidence="2" id="KW-0436">Ligase</keyword>
<evidence type="ECO:0000313" key="4">
    <source>
        <dbReference type="EMBL" id="OAG29527.1"/>
    </source>
</evidence>
<comment type="caution">
    <text evidence="4">The sequence shown here is derived from an EMBL/GenBank/DDBJ whole genome shotgun (WGS) entry which is preliminary data.</text>
</comment>
<gene>
    <name evidence="4" type="ORF">NEDG_00660</name>
</gene>
<dbReference type="Proteomes" id="UP000185944">
    <property type="component" value="Unassembled WGS sequence"/>
</dbReference>
<evidence type="ECO:0000259" key="3">
    <source>
        <dbReference type="PROSITE" id="PS51733"/>
    </source>
</evidence>
<name>A0A177EC62_9MICR</name>
<dbReference type="PANTHER" id="PTHR12835">
    <property type="entry name" value="BIOTIN PROTEIN LIGASE"/>
    <property type="match status" value="1"/>
</dbReference>
<evidence type="ECO:0000313" key="5">
    <source>
        <dbReference type="Proteomes" id="UP000185944"/>
    </source>
</evidence>
<dbReference type="GO" id="GO:0004077">
    <property type="term" value="F:biotin--[biotin carboxyl-carrier protein] ligase activity"/>
    <property type="evidence" value="ECO:0007669"/>
    <property type="project" value="InterPro"/>
</dbReference>
<dbReference type="InterPro" id="IPR045864">
    <property type="entry name" value="aa-tRNA-synth_II/BPL/LPL"/>
</dbReference>
<dbReference type="PROSITE" id="PS51733">
    <property type="entry name" value="BPL_LPL_CATALYTIC"/>
    <property type="match status" value="1"/>
</dbReference>
<dbReference type="AlphaFoldDB" id="A0A177EC62"/>
<comment type="similarity">
    <text evidence="1">Belongs to the biotin--protein ligase family.</text>
</comment>
<organism evidence="4 5">
    <name type="scientific">Nematocida displodere</name>
    <dbReference type="NCBI Taxonomy" id="1805483"/>
    <lineage>
        <taxon>Eukaryota</taxon>
        <taxon>Fungi</taxon>
        <taxon>Fungi incertae sedis</taxon>
        <taxon>Microsporidia</taxon>
        <taxon>Nematocida</taxon>
    </lineage>
</organism>
<dbReference type="Gene3D" id="3.30.930.10">
    <property type="entry name" value="Bira Bifunctional Protein, Domain 2"/>
    <property type="match status" value="1"/>
</dbReference>
<dbReference type="SUPFAM" id="SSF55681">
    <property type="entry name" value="Class II aaRS and biotin synthetases"/>
    <property type="match status" value="1"/>
</dbReference>
<accession>A0A177EC62</accession>
<dbReference type="STRING" id="1805483.A0A177EC62"/>
<dbReference type="VEuPathDB" id="MicrosporidiaDB:NEDG_00660"/>
<dbReference type="NCBIfam" id="TIGR00121">
    <property type="entry name" value="birA_ligase"/>
    <property type="match status" value="1"/>
</dbReference>
<dbReference type="GO" id="GO:0005737">
    <property type="term" value="C:cytoplasm"/>
    <property type="evidence" value="ECO:0007669"/>
    <property type="project" value="TreeGrafter"/>
</dbReference>
<dbReference type="GeneID" id="93647010"/>
<dbReference type="InterPro" id="IPR004408">
    <property type="entry name" value="Biotin_CoA_COase_ligase"/>
</dbReference>
<dbReference type="PANTHER" id="PTHR12835:SF5">
    <property type="entry name" value="BIOTIN--PROTEIN LIGASE"/>
    <property type="match status" value="1"/>
</dbReference>
<dbReference type="EMBL" id="LTDL01000040">
    <property type="protein sequence ID" value="OAG29527.1"/>
    <property type="molecule type" value="Genomic_DNA"/>
</dbReference>
<evidence type="ECO:0000256" key="1">
    <source>
        <dbReference type="ARBA" id="ARBA00009934"/>
    </source>
</evidence>
<dbReference type="InterPro" id="IPR004143">
    <property type="entry name" value="BPL_LPL_catalytic"/>
</dbReference>
<proteinExistence type="inferred from homology"/>
<dbReference type="OrthoDB" id="10250105at2759"/>
<feature type="domain" description="BPL/LPL catalytic" evidence="3">
    <location>
        <begin position="1"/>
        <end position="191"/>
    </location>
</feature>
<sequence length="232" mass="25566">MKVHAFESLASTQTYCLEKHPELEDFCVVVCERQTGGIGRSGRSWVSVGESLTFSICLKLKSPPLKNLSVRVSWTVKRVLEAHGVGSLRVKWPNDVCIQKTPTKTEKVSGILINTVENETGTVHIIGIGINLGGVLPYATIDTLAAQPINKHQLMTDIAEEVAKEAKNGPDTPFSETQVFPHNHLYLNKEIYKILTVGDTLVLEGKGGRQTVSLSEYSYDLDRNTLTWTGCI</sequence>
<reference evidence="4 5" key="1">
    <citation type="submission" date="2016-02" db="EMBL/GenBank/DDBJ databases">
        <title>Discovery of a natural microsporidian pathogen with a broad tissue tropism in Caenorhabditis elegans.</title>
        <authorList>
            <person name="Luallen R.J."/>
            <person name="Reinke A.W."/>
            <person name="Tong L."/>
            <person name="Botts M.R."/>
            <person name="Felix M.-A."/>
            <person name="Troemel E.R."/>
        </authorList>
    </citation>
    <scope>NUCLEOTIDE SEQUENCE [LARGE SCALE GENOMIC DNA]</scope>
    <source>
        <strain evidence="4 5">JUm2807</strain>
    </source>
</reference>